<keyword evidence="3" id="KW-1185">Reference proteome</keyword>
<feature type="compositionally biased region" description="Polar residues" evidence="1">
    <location>
        <begin position="188"/>
        <end position="199"/>
    </location>
</feature>
<comment type="caution">
    <text evidence="2">The sequence shown here is derived from an EMBL/GenBank/DDBJ whole genome shotgun (WGS) entry which is preliminary data.</text>
</comment>
<evidence type="ECO:0000313" key="2">
    <source>
        <dbReference type="EMBL" id="OWY94754.1"/>
    </source>
</evidence>
<proteinExistence type="predicted"/>
<feature type="compositionally biased region" description="Polar residues" evidence="1">
    <location>
        <begin position="168"/>
        <end position="180"/>
    </location>
</feature>
<sequence length="238" mass="25748">MSEVENTREEGGRGRGRGRMLRQSCRTQGLQPEEQKPLEVIEKEARARRAVAREEKKVTESKDARTQPDSEQEIQDVHPISDSSMEVLGVSGPDVPEQASVGGAVKVESPAVDGTSKSTQLGHDVIEVDAFEEEGTPCETPTIKLEGPLSTVKEEATSDILDDDSQSRIETSVSSSSCVQVPNEEATSRMQTPSSAQETVDLTAVDDAGARENSVVPNLVKLYVDDQVLDGNKSHWSS</sequence>
<feature type="compositionally biased region" description="Basic and acidic residues" evidence="1">
    <location>
        <begin position="33"/>
        <end position="68"/>
    </location>
</feature>
<name>A0A225UNS7_9STRA</name>
<protein>
    <submittedName>
        <fullName evidence="2">Uncharacterized protein</fullName>
    </submittedName>
</protein>
<dbReference type="Proteomes" id="UP000198211">
    <property type="component" value="Unassembled WGS sequence"/>
</dbReference>
<reference evidence="3" key="1">
    <citation type="submission" date="2017-03" db="EMBL/GenBank/DDBJ databases">
        <title>Phytopthora megakarya and P. palmivora, two closely related causual agents of cacao black pod achieved similar genome size and gene model numbers by different mechanisms.</title>
        <authorList>
            <person name="Ali S."/>
            <person name="Shao J."/>
            <person name="Larry D.J."/>
            <person name="Kronmiller B."/>
            <person name="Shen D."/>
            <person name="Strem M.D."/>
            <person name="Melnick R.L."/>
            <person name="Guiltinan M.J."/>
            <person name="Tyler B.M."/>
            <person name="Meinhardt L.W."/>
            <person name="Bailey B.A."/>
        </authorList>
    </citation>
    <scope>NUCLEOTIDE SEQUENCE [LARGE SCALE GENOMIC DNA]</scope>
    <source>
        <strain evidence="3">zdho120</strain>
    </source>
</reference>
<accession>A0A225UNS7</accession>
<evidence type="ECO:0000313" key="3">
    <source>
        <dbReference type="Proteomes" id="UP000198211"/>
    </source>
</evidence>
<dbReference type="EMBL" id="NBNE01013889">
    <property type="protein sequence ID" value="OWY94754.1"/>
    <property type="molecule type" value="Genomic_DNA"/>
</dbReference>
<feature type="region of interest" description="Disordered" evidence="1">
    <location>
        <begin position="158"/>
        <end position="199"/>
    </location>
</feature>
<gene>
    <name evidence="2" type="ORF">PHMEG_00035430</name>
</gene>
<organism evidence="2 3">
    <name type="scientific">Phytophthora megakarya</name>
    <dbReference type="NCBI Taxonomy" id="4795"/>
    <lineage>
        <taxon>Eukaryota</taxon>
        <taxon>Sar</taxon>
        <taxon>Stramenopiles</taxon>
        <taxon>Oomycota</taxon>
        <taxon>Peronosporomycetes</taxon>
        <taxon>Peronosporales</taxon>
        <taxon>Peronosporaceae</taxon>
        <taxon>Phytophthora</taxon>
    </lineage>
</organism>
<evidence type="ECO:0000256" key="1">
    <source>
        <dbReference type="SAM" id="MobiDB-lite"/>
    </source>
</evidence>
<dbReference type="OrthoDB" id="111185at2759"/>
<dbReference type="AlphaFoldDB" id="A0A225UNS7"/>
<feature type="compositionally biased region" description="Basic and acidic residues" evidence="1">
    <location>
        <begin position="1"/>
        <end position="13"/>
    </location>
</feature>
<feature type="region of interest" description="Disordered" evidence="1">
    <location>
        <begin position="1"/>
        <end position="99"/>
    </location>
</feature>